<evidence type="ECO:0000256" key="4">
    <source>
        <dbReference type="SAM" id="MobiDB-lite"/>
    </source>
</evidence>
<dbReference type="InterPro" id="IPR002136">
    <property type="entry name" value="Ribosomal_uL4"/>
</dbReference>
<comment type="caution">
    <text evidence="6">The sequence shown here is derived from an EMBL/GenBank/DDBJ whole genome shotgun (WGS) entry which is preliminary data.</text>
</comment>
<reference evidence="6" key="1">
    <citation type="submission" date="2020-05" db="EMBL/GenBank/DDBJ databases">
        <title>Mycena genomes resolve the evolution of fungal bioluminescence.</title>
        <authorList>
            <person name="Tsai I.J."/>
        </authorList>
    </citation>
    <scope>NUCLEOTIDE SEQUENCE</scope>
    <source>
        <strain evidence="6">CCC161011</strain>
    </source>
</reference>
<dbReference type="Proteomes" id="UP000620124">
    <property type="component" value="Unassembled WGS sequence"/>
</dbReference>
<evidence type="ECO:0000256" key="3">
    <source>
        <dbReference type="ARBA" id="ARBA00023274"/>
    </source>
</evidence>
<dbReference type="InterPro" id="IPR045240">
    <property type="entry name" value="Ribosomal_uL4_euk/arch"/>
</dbReference>
<evidence type="ECO:0000256" key="2">
    <source>
        <dbReference type="ARBA" id="ARBA00022980"/>
    </source>
</evidence>
<feature type="region of interest" description="Disordered" evidence="4">
    <location>
        <begin position="178"/>
        <end position="199"/>
    </location>
</feature>
<evidence type="ECO:0000259" key="5">
    <source>
        <dbReference type="Pfam" id="PF14374"/>
    </source>
</evidence>
<dbReference type="OrthoDB" id="10259785at2759"/>
<dbReference type="GO" id="GO:0005840">
    <property type="term" value="C:ribosome"/>
    <property type="evidence" value="ECO:0007669"/>
    <property type="project" value="UniProtKB-KW"/>
</dbReference>
<protein>
    <submittedName>
        <fullName evidence="6">60S ribosomal protein L4-B</fullName>
    </submittedName>
</protein>
<name>A0A8H7D020_9AGAR</name>
<dbReference type="Gene3D" id="3.40.1370.10">
    <property type="match status" value="1"/>
</dbReference>
<keyword evidence="3" id="KW-0687">Ribonucleoprotein</keyword>
<dbReference type="AlphaFoldDB" id="A0A8H7D020"/>
<keyword evidence="2 6" id="KW-0689">Ribosomal protein</keyword>
<comment type="similarity">
    <text evidence="1">Belongs to the universal ribosomal protein uL4 family.</text>
</comment>
<dbReference type="Pfam" id="PF00573">
    <property type="entry name" value="Ribosomal_L4"/>
    <property type="match status" value="1"/>
</dbReference>
<evidence type="ECO:0000256" key="1">
    <source>
        <dbReference type="ARBA" id="ARBA00010528"/>
    </source>
</evidence>
<dbReference type="GO" id="GO:1990904">
    <property type="term" value="C:ribonucleoprotein complex"/>
    <property type="evidence" value="ECO:0007669"/>
    <property type="project" value="UniProtKB-KW"/>
</dbReference>
<evidence type="ECO:0000313" key="7">
    <source>
        <dbReference type="Proteomes" id="UP000620124"/>
    </source>
</evidence>
<gene>
    <name evidence="6" type="ORF">MVEN_01133800</name>
</gene>
<organism evidence="6 7">
    <name type="scientific">Mycena venus</name>
    <dbReference type="NCBI Taxonomy" id="2733690"/>
    <lineage>
        <taxon>Eukaryota</taxon>
        <taxon>Fungi</taxon>
        <taxon>Dikarya</taxon>
        <taxon>Basidiomycota</taxon>
        <taxon>Agaricomycotina</taxon>
        <taxon>Agaricomycetes</taxon>
        <taxon>Agaricomycetidae</taxon>
        <taxon>Agaricales</taxon>
        <taxon>Marasmiineae</taxon>
        <taxon>Mycenaceae</taxon>
        <taxon>Mycena</taxon>
    </lineage>
</organism>
<dbReference type="InterPro" id="IPR023574">
    <property type="entry name" value="Ribosomal_uL4_dom_sf"/>
</dbReference>
<accession>A0A8H7D020</accession>
<feature type="domain" description="Large ribosomal subunit protein uL4 C-terminal" evidence="5">
    <location>
        <begin position="110"/>
        <end position="175"/>
    </location>
</feature>
<keyword evidence="7" id="KW-1185">Reference proteome</keyword>
<dbReference type="GO" id="GO:0006412">
    <property type="term" value="P:translation"/>
    <property type="evidence" value="ECO:0007669"/>
    <property type="project" value="InterPro"/>
</dbReference>
<dbReference type="EMBL" id="JACAZI010000008">
    <property type="protein sequence ID" value="KAF7354447.1"/>
    <property type="molecule type" value="Genomic_DNA"/>
</dbReference>
<dbReference type="Pfam" id="PF14374">
    <property type="entry name" value="Ribos_L4_asso_C"/>
    <property type="match status" value="1"/>
</dbReference>
<dbReference type="InterPro" id="IPR025755">
    <property type="entry name" value="Ribos_uL4_C_dom"/>
</dbReference>
<evidence type="ECO:0000313" key="6">
    <source>
        <dbReference type="EMBL" id="KAF7354447.1"/>
    </source>
</evidence>
<dbReference type="GO" id="GO:0003735">
    <property type="term" value="F:structural constituent of ribosome"/>
    <property type="evidence" value="ECO:0007669"/>
    <property type="project" value="InterPro"/>
</dbReference>
<dbReference type="PANTHER" id="PTHR19431">
    <property type="entry name" value="60S RIBOSOMAL PROTEIN L4"/>
    <property type="match status" value="1"/>
</dbReference>
<dbReference type="SUPFAM" id="SSF52166">
    <property type="entry name" value="Ribosomal protein L4"/>
    <property type="match status" value="1"/>
</dbReference>
<proteinExistence type="inferred from homology"/>
<sequence>MCRGGRMFAPTETWHKWHVKVSQNQCRFAVVSALAASALPSLVLMRSHRIEQIEVVPLVIANAAESFIKTKEAAALLKSLNANADVVKVSNSRKLHAGKGKMRNHRHRQRLLRSKISKLDVTYLSNSDEIQSVVCPAARNSRRQNKNPLINKVVLFRLNPHAKTIRRHGICKPERLKNAKKPKQPSAAGEAFTANLFTP</sequence>